<dbReference type="Pfam" id="PF11459">
    <property type="entry name" value="AbiEi_3"/>
    <property type="match status" value="1"/>
</dbReference>
<dbReference type="InterPro" id="IPR021561">
    <property type="entry name" value="AbiEi_3"/>
</dbReference>
<sequence>MSKNTLQLFSPLKTKLPKWFAEYEWKLDIEHHLTSYLPSESGIMEFETDQFKINVSTPERAILECLLLAPQKMDLVECYHILEGLVNLKPKLLNELLVICGSVKVRRLFLYLAHKTNHQWVHFLEPEKIDLGKGNRMLEERGVYIPKYLLSVPKELADL</sequence>
<organism evidence="1">
    <name type="scientific">bioreactor metagenome</name>
    <dbReference type="NCBI Taxonomy" id="1076179"/>
    <lineage>
        <taxon>unclassified sequences</taxon>
        <taxon>metagenomes</taxon>
        <taxon>ecological metagenomes</taxon>
    </lineage>
</organism>
<name>A0A645G6P1_9ZZZZ</name>
<accession>A0A645G6P1</accession>
<gene>
    <name evidence="1" type="ORF">SDC9_169940</name>
</gene>
<evidence type="ECO:0008006" key="2">
    <source>
        <dbReference type="Google" id="ProtNLM"/>
    </source>
</evidence>
<evidence type="ECO:0000313" key="1">
    <source>
        <dbReference type="EMBL" id="MPN22557.1"/>
    </source>
</evidence>
<reference evidence="1" key="1">
    <citation type="submission" date="2019-08" db="EMBL/GenBank/DDBJ databases">
        <authorList>
            <person name="Kucharzyk K."/>
            <person name="Murdoch R.W."/>
            <person name="Higgins S."/>
            <person name="Loffler F."/>
        </authorList>
    </citation>
    <scope>NUCLEOTIDE SEQUENCE</scope>
</reference>
<dbReference type="AlphaFoldDB" id="A0A645G6P1"/>
<protein>
    <recommendedName>
        <fullName evidence="2">Transcriptional regulator AbiEi antitoxin N-terminal domain-containing protein</fullName>
    </recommendedName>
</protein>
<proteinExistence type="predicted"/>
<comment type="caution">
    <text evidence="1">The sequence shown here is derived from an EMBL/GenBank/DDBJ whole genome shotgun (WGS) entry which is preliminary data.</text>
</comment>
<dbReference type="EMBL" id="VSSQ01070814">
    <property type="protein sequence ID" value="MPN22557.1"/>
    <property type="molecule type" value="Genomic_DNA"/>
</dbReference>